<gene>
    <name evidence="1" type="ORF">EV199_5183</name>
</gene>
<sequence length="52" mass="6275">MYGILKKMQPCGILNAVRIRFLTYQYNNQFVEKWKPASSYKFSPIKVYKILR</sequence>
<proteinExistence type="predicted"/>
<dbReference type="EMBL" id="SGXA01000003">
    <property type="protein sequence ID" value="RZS69346.1"/>
    <property type="molecule type" value="Genomic_DNA"/>
</dbReference>
<evidence type="ECO:0000313" key="2">
    <source>
        <dbReference type="Proteomes" id="UP000293874"/>
    </source>
</evidence>
<name>A0A4Q7MM00_9BACT</name>
<reference evidence="1 2" key="1">
    <citation type="submission" date="2019-02" db="EMBL/GenBank/DDBJ databases">
        <title>Genomic Encyclopedia of Type Strains, Phase IV (KMG-IV): sequencing the most valuable type-strain genomes for metagenomic binning, comparative biology and taxonomic classification.</title>
        <authorList>
            <person name="Goeker M."/>
        </authorList>
    </citation>
    <scope>NUCLEOTIDE SEQUENCE [LARGE SCALE GENOMIC DNA]</scope>
    <source>
        <strain evidence="1 2">DSM 18116</strain>
    </source>
</reference>
<protein>
    <submittedName>
        <fullName evidence="1">Uncharacterized protein</fullName>
    </submittedName>
</protein>
<accession>A0A4Q7MM00</accession>
<organism evidence="1 2">
    <name type="scientific">Pseudobacter ginsenosidimutans</name>
    <dbReference type="NCBI Taxonomy" id="661488"/>
    <lineage>
        <taxon>Bacteria</taxon>
        <taxon>Pseudomonadati</taxon>
        <taxon>Bacteroidota</taxon>
        <taxon>Chitinophagia</taxon>
        <taxon>Chitinophagales</taxon>
        <taxon>Chitinophagaceae</taxon>
        <taxon>Pseudobacter</taxon>
    </lineage>
</organism>
<comment type="caution">
    <text evidence="1">The sequence shown here is derived from an EMBL/GenBank/DDBJ whole genome shotgun (WGS) entry which is preliminary data.</text>
</comment>
<keyword evidence="2" id="KW-1185">Reference proteome</keyword>
<evidence type="ECO:0000313" key="1">
    <source>
        <dbReference type="EMBL" id="RZS69346.1"/>
    </source>
</evidence>
<dbReference type="AlphaFoldDB" id="A0A4Q7MM00"/>
<dbReference type="Proteomes" id="UP000293874">
    <property type="component" value="Unassembled WGS sequence"/>
</dbReference>